<reference evidence="5" key="1">
    <citation type="journal article" date="2015" name="Genome Announc.">
        <title>Genome sequence of the AIDS-associated pathogen Penicillium marneffei (ATCC18224) and its near taxonomic relative Talaromyces stipitatus (ATCC10500).</title>
        <authorList>
            <person name="Nierman W.C."/>
            <person name="Fedorova-Abrams N.D."/>
            <person name="Andrianopoulos A."/>
        </authorList>
    </citation>
    <scope>NUCLEOTIDE SEQUENCE [LARGE SCALE GENOMIC DNA]</scope>
    <source>
        <strain evidence="5">ATCC 10500 / CBS 375.48 / QM 6759 / NRRL 1006</strain>
    </source>
</reference>
<dbReference type="HOGENOM" id="CLU_010194_8_2_1"/>
<dbReference type="InterPro" id="IPR057326">
    <property type="entry name" value="KR_dom"/>
</dbReference>
<dbReference type="EMBL" id="EQ962660">
    <property type="protein sequence ID" value="EED12547.1"/>
    <property type="molecule type" value="Genomic_DNA"/>
</dbReference>
<accession>B8MTR2</accession>
<name>B8MTR2_TALSN</name>
<dbReference type="InterPro" id="IPR036291">
    <property type="entry name" value="NAD(P)-bd_dom_sf"/>
</dbReference>
<evidence type="ECO:0000259" key="3">
    <source>
        <dbReference type="SMART" id="SM00822"/>
    </source>
</evidence>
<dbReference type="SMART" id="SM00822">
    <property type="entry name" value="PKS_KR"/>
    <property type="match status" value="1"/>
</dbReference>
<evidence type="ECO:0000256" key="2">
    <source>
        <dbReference type="ARBA" id="ARBA00023002"/>
    </source>
</evidence>
<feature type="domain" description="Ketoreductase" evidence="3">
    <location>
        <begin position="31"/>
        <end position="216"/>
    </location>
</feature>
<dbReference type="CDD" id="cd05233">
    <property type="entry name" value="SDR_c"/>
    <property type="match status" value="1"/>
</dbReference>
<dbReference type="Gene3D" id="3.40.50.720">
    <property type="entry name" value="NAD(P)-binding Rossmann-like Domain"/>
    <property type="match status" value="1"/>
</dbReference>
<evidence type="ECO:0000313" key="4">
    <source>
        <dbReference type="EMBL" id="EED12547.1"/>
    </source>
</evidence>
<dbReference type="PANTHER" id="PTHR42901">
    <property type="entry name" value="ALCOHOL DEHYDROGENASE"/>
    <property type="match status" value="1"/>
</dbReference>
<sequence>MATFPSLTKTWHTVPYPAISPLKPLLSAADKTILITGGGGGIGAGIARAFAAAGSTQIAIIGRRQDVLATTAKELEASFNGLRVIGCVTDVSKKEQIDAAFDLVVNKFGPIDVFVDNAGYVTTGTVTELSNDDAWITFETNMKGSIYTAQAFSRTARKDHAVVIDVSSIAAIMPPLPGAAAYSTSKLAATKIWEYFAAENPNYRVVSIQPGQIETDMAKKLGLTGRDHVNLPSQFAVWLASSEADFLHGKFVCANWDVEELIARKEEFKTTDLGTIRLVGLPSF</sequence>
<dbReference type="AlphaFoldDB" id="B8MTR2"/>
<dbReference type="OrthoDB" id="1933717at2759"/>
<evidence type="ECO:0000313" key="5">
    <source>
        <dbReference type="Proteomes" id="UP000001745"/>
    </source>
</evidence>
<dbReference type="InParanoid" id="B8MTR2"/>
<protein>
    <submittedName>
        <fullName evidence="4">Short-chain dehydrogenase, putative</fullName>
    </submittedName>
</protein>
<dbReference type="InterPro" id="IPR002347">
    <property type="entry name" value="SDR_fam"/>
</dbReference>
<dbReference type="PRINTS" id="PR00081">
    <property type="entry name" value="GDHRDH"/>
</dbReference>
<keyword evidence="5" id="KW-1185">Reference proteome</keyword>
<dbReference type="RefSeq" id="XP_002488201.1">
    <property type="nucleotide sequence ID" value="XM_002488156.1"/>
</dbReference>
<dbReference type="eggNOG" id="KOG1205">
    <property type="taxonomic scope" value="Eukaryota"/>
</dbReference>
<dbReference type="PhylomeDB" id="B8MTR2"/>
<dbReference type="PANTHER" id="PTHR42901:SF1">
    <property type="entry name" value="ALCOHOL DEHYDROGENASE"/>
    <property type="match status" value="1"/>
</dbReference>
<keyword evidence="2" id="KW-0560">Oxidoreductase</keyword>
<dbReference type="OMA" id="IMTEMTE"/>
<dbReference type="SUPFAM" id="SSF51735">
    <property type="entry name" value="NAD(P)-binding Rossmann-fold domains"/>
    <property type="match status" value="1"/>
</dbReference>
<evidence type="ECO:0000256" key="1">
    <source>
        <dbReference type="ARBA" id="ARBA00006484"/>
    </source>
</evidence>
<organism evidence="4 5">
    <name type="scientific">Talaromyces stipitatus (strain ATCC 10500 / CBS 375.48 / QM 6759 / NRRL 1006)</name>
    <name type="common">Penicillium stipitatum</name>
    <dbReference type="NCBI Taxonomy" id="441959"/>
    <lineage>
        <taxon>Eukaryota</taxon>
        <taxon>Fungi</taxon>
        <taxon>Dikarya</taxon>
        <taxon>Ascomycota</taxon>
        <taxon>Pezizomycotina</taxon>
        <taxon>Eurotiomycetes</taxon>
        <taxon>Eurotiomycetidae</taxon>
        <taxon>Eurotiales</taxon>
        <taxon>Trichocomaceae</taxon>
        <taxon>Talaromyces</taxon>
        <taxon>Talaromyces sect. Talaromyces</taxon>
    </lineage>
</organism>
<dbReference type="GO" id="GO:0016491">
    <property type="term" value="F:oxidoreductase activity"/>
    <property type="evidence" value="ECO:0007669"/>
    <property type="project" value="UniProtKB-KW"/>
</dbReference>
<dbReference type="GeneID" id="8105550"/>
<comment type="similarity">
    <text evidence="1">Belongs to the short-chain dehydrogenases/reductases (SDR) family.</text>
</comment>
<gene>
    <name evidence="4" type="ORF">TSTA_005760</name>
</gene>
<dbReference type="VEuPathDB" id="FungiDB:TSTA_005760"/>
<proteinExistence type="inferred from homology"/>
<dbReference type="Proteomes" id="UP000001745">
    <property type="component" value="Unassembled WGS sequence"/>
</dbReference>
<dbReference type="Pfam" id="PF00106">
    <property type="entry name" value="adh_short"/>
    <property type="match status" value="1"/>
</dbReference>
<dbReference type="STRING" id="441959.B8MTR2"/>